<keyword evidence="1" id="KW-0051">Antiviral defense</keyword>
<dbReference type="InterPro" id="IPR013422">
    <property type="entry name" value="CRISPR-assoc_prot_Cas5_N"/>
</dbReference>
<keyword evidence="3" id="KW-1185">Reference proteome</keyword>
<reference evidence="2 3" key="1">
    <citation type="submission" date="2020-05" db="EMBL/GenBank/DDBJ databases">
        <title>Nakamurella sp. DB0629 isolated from air conditioner.</title>
        <authorList>
            <person name="Kim D.H."/>
            <person name="Kim D.-U."/>
        </authorList>
    </citation>
    <scope>NUCLEOTIDE SEQUENCE [LARGE SCALE GENOMIC DNA]</scope>
    <source>
        <strain evidence="2 3">DB0629</strain>
    </source>
</reference>
<dbReference type="Pfam" id="PF09704">
    <property type="entry name" value="Cas_Cas5d"/>
    <property type="match status" value="1"/>
</dbReference>
<dbReference type="GO" id="GO:0003723">
    <property type="term" value="F:RNA binding"/>
    <property type="evidence" value="ECO:0007669"/>
    <property type="project" value="InterPro"/>
</dbReference>
<evidence type="ECO:0000256" key="1">
    <source>
        <dbReference type="ARBA" id="ARBA00023118"/>
    </source>
</evidence>
<name>A0A849A5U3_9ACTN</name>
<dbReference type="NCBIfam" id="TIGR02593">
    <property type="entry name" value="CRISPR_cas5"/>
    <property type="match status" value="1"/>
</dbReference>
<dbReference type="GO" id="GO:0051607">
    <property type="term" value="P:defense response to virus"/>
    <property type="evidence" value="ECO:0007669"/>
    <property type="project" value="UniProtKB-KW"/>
</dbReference>
<dbReference type="GO" id="GO:0043571">
    <property type="term" value="P:maintenance of CRISPR repeat elements"/>
    <property type="evidence" value="ECO:0007669"/>
    <property type="project" value="InterPro"/>
</dbReference>
<dbReference type="AlphaFoldDB" id="A0A849A5U3"/>
<comment type="caution">
    <text evidence="2">The sequence shown here is derived from an EMBL/GenBank/DDBJ whole genome shotgun (WGS) entry which is preliminary data.</text>
</comment>
<dbReference type="Proteomes" id="UP000562984">
    <property type="component" value="Unassembled WGS sequence"/>
</dbReference>
<dbReference type="EMBL" id="JABEND010000003">
    <property type="protein sequence ID" value="NNG35427.1"/>
    <property type="molecule type" value="Genomic_DNA"/>
</dbReference>
<dbReference type="CDD" id="cd09756">
    <property type="entry name" value="Cas5_I-E"/>
    <property type="match status" value="1"/>
</dbReference>
<sequence>MKTLVLKLAGPLQAWGTDSRFAYRHTDPHPSKSGVIGLLAAAQGRRRSDSIEDLLGLRFGIRRDQPGRVIRDFHTAARPDRSMVQPLTYRYYLSDAVFAAAVQGNDDLVEGLAKALRQPRFPLYLGRRSCPPASPPFVAVLTRPVSEVLTSTARESGVPWLASPWWQRKQPVDVHLDIVRDADPGELEHDRVRDVPLSFDPHHRRFGTRSVVTDVCRLTNDVSRRRVRTSHDPFDMWEKADAPDAD</sequence>
<proteinExistence type="predicted"/>
<dbReference type="Gene3D" id="3.30.70.2660">
    <property type="match status" value="1"/>
</dbReference>
<gene>
    <name evidence="2" type="primary">cas5e</name>
    <name evidence="2" type="ORF">HKD39_06830</name>
</gene>
<evidence type="ECO:0000313" key="2">
    <source>
        <dbReference type="EMBL" id="NNG35427.1"/>
    </source>
</evidence>
<dbReference type="InterPro" id="IPR021124">
    <property type="entry name" value="CRISPR-assoc_prot_Cas5"/>
</dbReference>
<organism evidence="2 3">
    <name type="scientific">Nakamurella aerolata</name>
    <dbReference type="NCBI Taxonomy" id="1656892"/>
    <lineage>
        <taxon>Bacteria</taxon>
        <taxon>Bacillati</taxon>
        <taxon>Actinomycetota</taxon>
        <taxon>Actinomycetes</taxon>
        <taxon>Nakamurellales</taxon>
        <taxon>Nakamurellaceae</taxon>
        <taxon>Nakamurella</taxon>
    </lineage>
</organism>
<evidence type="ECO:0000313" key="3">
    <source>
        <dbReference type="Proteomes" id="UP000562984"/>
    </source>
</evidence>
<dbReference type="InterPro" id="IPR010147">
    <property type="entry name" value="CRISPR-assoc_prot_CasD"/>
</dbReference>
<accession>A0A849A5U3</accession>
<protein>
    <submittedName>
        <fullName evidence="2">Type I-E CRISPR-associated protein Cas5/CasD</fullName>
    </submittedName>
</protein>
<dbReference type="NCBIfam" id="TIGR01868">
    <property type="entry name" value="casD_Cas5e"/>
    <property type="match status" value="1"/>
</dbReference>